<dbReference type="SUPFAM" id="SSF55729">
    <property type="entry name" value="Acyl-CoA N-acyltransferases (Nat)"/>
    <property type="match status" value="1"/>
</dbReference>
<evidence type="ECO:0000313" key="4">
    <source>
        <dbReference type="Proteomes" id="UP001220964"/>
    </source>
</evidence>
<gene>
    <name evidence="3" type="ORF">P1J78_02835</name>
</gene>
<dbReference type="EMBL" id="JARGYC010000004">
    <property type="protein sequence ID" value="MDF0599659.1"/>
    <property type="molecule type" value="Genomic_DNA"/>
</dbReference>
<feature type="domain" description="BioF2-like acetyltransferase" evidence="2">
    <location>
        <begin position="164"/>
        <end position="312"/>
    </location>
</feature>
<accession>A0AAE3NNQ2</accession>
<sequence>MDRPDTRILPFSEVPAAAWDAVAPTAGRCPMVLRDWTLCTAEAAPPGSEVKVVVAGPPSDPEALLPLLVEPGPLRRHRFIGNDDGGVAIPARRPEALAAVAETVAGLRAPLSLGYYPAASPAVDLLRHACRGRAIALARPQDRPTAPYLALDDSWQAPERHLKKKTAQSIRRRERRLRELGALRVDFLEPSEAEVDALILEAADVEARGWKRAAGTALVDDARQLTFLRRYGRRQARAGRLHLTFLSLDDRPLAMSIGEVVDGVYWAHKTGYDAGYGRYGPGILLQYHLIRHLAGRGVTRLEFCGQLDDFKRTWTETGVATVTLRVYPLNLLGVAAMATDAWAEARHRLARRAGRARRRSRPGGRRRQTHSEEPPADEVAEAGLPLG</sequence>
<dbReference type="AlphaFoldDB" id="A0AAE3NNQ2"/>
<dbReference type="GO" id="GO:0016746">
    <property type="term" value="F:acyltransferase activity"/>
    <property type="evidence" value="ECO:0007669"/>
    <property type="project" value="UniProtKB-KW"/>
</dbReference>
<keyword evidence="3" id="KW-0808">Transferase</keyword>
<feature type="region of interest" description="Disordered" evidence="1">
    <location>
        <begin position="353"/>
        <end position="387"/>
    </location>
</feature>
<reference evidence="3" key="1">
    <citation type="submission" date="2023-03" db="EMBL/GenBank/DDBJ databases">
        <title>Multiphase analysis and comparison of six strains from genera Psychromarinibacter, Lutimaribacter, and Maritimibacter, including a novel species: Psychromarinibacter sediminicola sp. nov.</title>
        <authorList>
            <person name="Wang Y.-H."/>
            <person name="Ye M.-Q."/>
            <person name="Du Z.-J."/>
        </authorList>
    </citation>
    <scope>NUCLEOTIDE SEQUENCE</scope>
    <source>
        <strain evidence="3">C21-152</strain>
    </source>
</reference>
<proteinExistence type="predicted"/>
<dbReference type="RefSeq" id="WP_275565802.1">
    <property type="nucleotide sequence ID" value="NZ_JARGYC010000004.1"/>
</dbReference>
<protein>
    <submittedName>
        <fullName evidence="3">GNAT family N-acetyltransferase</fullName>
        <ecNumber evidence="3">2.3.1.-</ecNumber>
    </submittedName>
</protein>
<organism evidence="3 4">
    <name type="scientific">Psychromarinibacter sediminicola</name>
    <dbReference type="NCBI Taxonomy" id="3033385"/>
    <lineage>
        <taxon>Bacteria</taxon>
        <taxon>Pseudomonadati</taxon>
        <taxon>Pseudomonadota</taxon>
        <taxon>Alphaproteobacteria</taxon>
        <taxon>Rhodobacterales</taxon>
        <taxon>Paracoccaceae</taxon>
        <taxon>Psychromarinibacter</taxon>
    </lineage>
</organism>
<comment type="caution">
    <text evidence="3">The sequence shown here is derived from an EMBL/GenBank/DDBJ whole genome shotgun (WGS) entry which is preliminary data.</text>
</comment>
<feature type="compositionally biased region" description="Basic residues" evidence="1">
    <location>
        <begin position="353"/>
        <end position="368"/>
    </location>
</feature>
<dbReference type="InterPro" id="IPR038740">
    <property type="entry name" value="BioF2-like_GNAT_dom"/>
</dbReference>
<keyword evidence="4" id="KW-1185">Reference proteome</keyword>
<evidence type="ECO:0000259" key="2">
    <source>
        <dbReference type="Pfam" id="PF13480"/>
    </source>
</evidence>
<dbReference type="Gene3D" id="3.40.630.30">
    <property type="match status" value="1"/>
</dbReference>
<dbReference type="EC" id="2.3.1.-" evidence="3"/>
<evidence type="ECO:0000313" key="3">
    <source>
        <dbReference type="EMBL" id="MDF0599659.1"/>
    </source>
</evidence>
<dbReference type="InterPro" id="IPR016181">
    <property type="entry name" value="Acyl_CoA_acyltransferase"/>
</dbReference>
<dbReference type="Proteomes" id="UP001220964">
    <property type="component" value="Unassembled WGS sequence"/>
</dbReference>
<evidence type="ECO:0000256" key="1">
    <source>
        <dbReference type="SAM" id="MobiDB-lite"/>
    </source>
</evidence>
<dbReference type="Pfam" id="PF13480">
    <property type="entry name" value="Acetyltransf_6"/>
    <property type="match status" value="1"/>
</dbReference>
<keyword evidence="3" id="KW-0012">Acyltransferase</keyword>
<name>A0AAE3NNQ2_9RHOB</name>